<dbReference type="EMBL" id="LR593887">
    <property type="protein sequence ID" value="VTS06811.1"/>
    <property type="molecule type" value="Genomic_DNA"/>
</dbReference>
<organism evidence="2">
    <name type="scientific">Tuwongella immobilis</name>
    <dbReference type="NCBI Taxonomy" id="692036"/>
    <lineage>
        <taxon>Bacteria</taxon>
        <taxon>Pseudomonadati</taxon>
        <taxon>Planctomycetota</taxon>
        <taxon>Planctomycetia</taxon>
        <taxon>Gemmatales</taxon>
        <taxon>Gemmataceae</taxon>
        <taxon>Tuwongella</taxon>
    </lineage>
</organism>
<evidence type="ECO:0000313" key="3">
    <source>
        <dbReference type="Proteomes" id="UP000464378"/>
    </source>
</evidence>
<feature type="transmembrane region" description="Helical" evidence="1">
    <location>
        <begin position="15"/>
        <end position="35"/>
    </location>
</feature>
<keyword evidence="3" id="KW-1185">Reference proteome</keyword>
<accession>A0A6C2YTC6</accession>
<dbReference type="KEGG" id="tim:GMBLW1_44670"/>
<reference evidence="2" key="1">
    <citation type="submission" date="2019-04" db="EMBL/GenBank/DDBJ databases">
        <authorList>
            <consortium name="Science for Life Laboratories"/>
        </authorList>
    </citation>
    <scope>NUCLEOTIDE SEQUENCE</scope>
    <source>
        <strain evidence="2">MBLW1</strain>
    </source>
</reference>
<dbReference type="InParanoid" id="A0A6C2YTC6"/>
<keyword evidence="1" id="KW-0812">Transmembrane</keyword>
<feature type="transmembrane region" description="Helical" evidence="1">
    <location>
        <begin position="47"/>
        <end position="72"/>
    </location>
</feature>
<keyword evidence="1" id="KW-0472">Membrane</keyword>
<dbReference type="AlphaFoldDB" id="A0A6C2YTC6"/>
<sequence length="122" mass="13594">MDAAWLTKQAWSTGFLVAGLELLVIALACFARLVIELFRRREVIVGVLFAGMLLMIGGGWVLGVLAGLPVGWRYTRQWGIRPWMVVWSLALIGGVGNILLGGMLLHMSVPDWKEWFGWVPPF</sequence>
<dbReference type="EMBL" id="LR586016">
    <property type="protein sequence ID" value="VIP04726.1"/>
    <property type="molecule type" value="Genomic_DNA"/>
</dbReference>
<evidence type="ECO:0000313" key="2">
    <source>
        <dbReference type="EMBL" id="VIP04726.1"/>
    </source>
</evidence>
<keyword evidence="1" id="KW-1133">Transmembrane helix</keyword>
<evidence type="ECO:0000256" key="1">
    <source>
        <dbReference type="SAM" id="Phobius"/>
    </source>
</evidence>
<protein>
    <submittedName>
        <fullName evidence="2">Uncharacterized protein</fullName>
    </submittedName>
</protein>
<dbReference type="RefSeq" id="WP_162659769.1">
    <property type="nucleotide sequence ID" value="NZ_LR593887.1"/>
</dbReference>
<dbReference type="Proteomes" id="UP000464378">
    <property type="component" value="Chromosome"/>
</dbReference>
<feature type="transmembrane region" description="Helical" evidence="1">
    <location>
        <begin position="84"/>
        <end position="105"/>
    </location>
</feature>
<name>A0A6C2YTC6_9BACT</name>
<proteinExistence type="predicted"/>
<gene>
    <name evidence="2" type="ORF">GMBLW1_44670</name>
</gene>